<dbReference type="SUPFAM" id="SSF54001">
    <property type="entry name" value="Cysteine proteinases"/>
    <property type="match status" value="1"/>
</dbReference>
<sequence length="265" mass="28887">MLLTIRHISRYHYDFPVPYAVQRLRLRPQTVNGQKVLDWQVSVDGADPEVSYTDGFGNKVDLVRHARSAHDIVIIAAGQVETEDRAGVLGETGGFAPLWLFLRPTPLTEPGEALRAMVTDIPAEDDRLSLLHTLMGAIHRQVAYVPGATHVGTDAESALKNGEGVCQDHAHIFISAARLLDIPARYVSGYLMMDGVTEQTASHAWAEAYVPGLGWVGFDAANCVCPGERYVRIASGLDYRDAAPISGVRFGNAAERLAVEINVEQ</sequence>
<dbReference type="InterPro" id="IPR002931">
    <property type="entry name" value="Transglutaminase-like"/>
</dbReference>
<dbReference type="SMART" id="SM00460">
    <property type="entry name" value="TGc"/>
    <property type="match status" value="1"/>
</dbReference>
<dbReference type="RefSeq" id="WP_068882705.1">
    <property type="nucleotide sequence ID" value="NZ_LNTU01000023.1"/>
</dbReference>
<dbReference type="Proteomes" id="UP000070107">
    <property type="component" value="Unassembled WGS sequence"/>
</dbReference>
<dbReference type="PANTHER" id="PTHR33490:SF6">
    <property type="entry name" value="SLL1049 PROTEIN"/>
    <property type="match status" value="1"/>
</dbReference>
<evidence type="ECO:0000313" key="2">
    <source>
        <dbReference type="EMBL" id="KXF77113.1"/>
    </source>
</evidence>
<dbReference type="STRING" id="1494590.ATN84_13300"/>
<dbReference type="Gene3D" id="3.10.620.30">
    <property type="match status" value="1"/>
</dbReference>
<keyword evidence="3" id="KW-1185">Reference proteome</keyword>
<gene>
    <name evidence="2" type="ORF">ATN84_13300</name>
</gene>
<dbReference type="InterPro" id="IPR013589">
    <property type="entry name" value="Bac_transglu_N"/>
</dbReference>
<organism evidence="2 3">
    <name type="scientific">Paramesorhizobium deserti</name>
    <dbReference type="NCBI Taxonomy" id="1494590"/>
    <lineage>
        <taxon>Bacteria</taxon>
        <taxon>Pseudomonadati</taxon>
        <taxon>Pseudomonadota</taxon>
        <taxon>Alphaproteobacteria</taxon>
        <taxon>Hyphomicrobiales</taxon>
        <taxon>Phyllobacteriaceae</taxon>
        <taxon>Paramesorhizobium</taxon>
    </lineage>
</organism>
<accession>A0A135HV75</accession>
<dbReference type="Pfam" id="PF08379">
    <property type="entry name" value="Bact_transglu_N"/>
    <property type="match status" value="1"/>
</dbReference>
<dbReference type="AlphaFoldDB" id="A0A135HV75"/>
<reference evidence="2 3" key="1">
    <citation type="submission" date="2015-11" db="EMBL/GenBank/DDBJ databases">
        <title>Draft genome sequence of Paramesorhizobium deserti A-3-E, a strain highly resistant to diverse beta-lactam antibiotics.</title>
        <authorList>
            <person name="Lv R."/>
            <person name="Yang X."/>
            <person name="Fang N."/>
            <person name="Guo J."/>
            <person name="Luo X."/>
            <person name="Peng F."/>
            <person name="Yang R."/>
            <person name="Cui Y."/>
            <person name="Fang C."/>
            <person name="Song Y."/>
        </authorList>
    </citation>
    <scope>NUCLEOTIDE SEQUENCE [LARGE SCALE GENOMIC DNA]</scope>
    <source>
        <strain evidence="2 3">A-3-E</strain>
    </source>
</reference>
<evidence type="ECO:0000259" key="1">
    <source>
        <dbReference type="SMART" id="SM00460"/>
    </source>
</evidence>
<dbReference type="EMBL" id="LNTU01000023">
    <property type="protein sequence ID" value="KXF77113.1"/>
    <property type="molecule type" value="Genomic_DNA"/>
</dbReference>
<dbReference type="PANTHER" id="PTHR33490">
    <property type="entry name" value="BLR5614 PROTEIN-RELATED"/>
    <property type="match status" value="1"/>
</dbReference>
<evidence type="ECO:0000313" key="3">
    <source>
        <dbReference type="Proteomes" id="UP000070107"/>
    </source>
</evidence>
<protein>
    <submittedName>
        <fullName evidence="2">Transglutaminase</fullName>
    </submittedName>
</protein>
<proteinExistence type="predicted"/>
<dbReference type="OrthoDB" id="9804023at2"/>
<name>A0A135HV75_9HYPH</name>
<dbReference type="Pfam" id="PF01841">
    <property type="entry name" value="Transglut_core"/>
    <property type="match status" value="1"/>
</dbReference>
<feature type="domain" description="Transglutaminase-like" evidence="1">
    <location>
        <begin position="158"/>
        <end position="222"/>
    </location>
</feature>
<dbReference type="InterPro" id="IPR038765">
    <property type="entry name" value="Papain-like_cys_pep_sf"/>
</dbReference>
<comment type="caution">
    <text evidence="2">The sequence shown here is derived from an EMBL/GenBank/DDBJ whole genome shotgun (WGS) entry which is preliminary data.</text>
</comment>